<protein>
    <submittedName>
        <fullName evidence="1">Uncharacterized protein</fullName>
    </submittedName>
</protein>
<proteinExistence type="predicted"/>
<keyword evidence="2" id="KW-1185">Reference proteome</keyword>
<dbReference type="GeneID" id="10500422"/>
<accession>F0ZHM8</accession>
<dbReference type="InParanoid" id="F0ZHM8"/>
<dbReference type="VEuPathDB" id="AmoebaDB:DICPUDRAFT_150947"/>
<name>F0ZHM8_DICPU</name>
<sequence>MNPNCNQVLKEDKEVICDNKTVIKYTLENPSQNLEYKLKVSYIINEPTAPPHLFGGIFSSFGVEKNTNIKYYNYMEYLMIEEKQTIKNNRNGVKNNSNQKNINNQTNNNLNIVYNHFNNFNLNNNMGNNCNNNNNNCANITATTTTIIKQPNINKFT</sequence>
<gene>
    <name evidence="1" type="ORF">DICPUDRAFT_150947</name>
</gene>
<dbReference type="RefSeq" id="XP_003286930.1">
    <property type="nucleotide sequence ID" value="XM_003286882.1"/>
</dbReference>
<reference evidence="2" key="1">
    <citation type="journal article" date="2011" name="Genome Biol.">
        <title>Comparative genomics of the social amoebae Dictyostelium discoideum and Dictyostelium purpureum.</title>
        <authorList>
            <consortium name="US DOE Joint Genome Institute (JGI-PGF)"/>
            <person name="Sucgang R."/>
            <person name="Kuo A."/>
            <person name="Tian X."/>
            <person name="Salerno W."/>
            <person name="Parikh A."/>
            <person name="Feasley C.L."/>
            <person name="Dalin E."/>
            <person name="Tu H."/>
            <person name="Huang E."/>
            <person name="Barry K."/>
            <person name="Lindquist E."/>
            <person name="Shapiro H."/>
            <person name="Bruce D."/>
            <person name="Schmutz J."/>
            <person name="Salamov A."/>
            <person name="Fey P."/>
            <person name="Gaudet P."/>
            <person name="Anjard C."/>
            <person name="Babu M.M."/>
            <person name="Basu S."/>
            <person name="Bushmanova Y."/>
            <person name="van der Wel H."/>
            <person name="Katoh-Kurasawa M."/>
            <person name="Dinh C."/>
            <person name="Coutinho P.M."/>
            <person name="Saito T."/>
            <person name="Elias M."/>
            <person name="Schaap P."/>
            <person name="Kay R.R."/>
            <person name="Henrissat B."/>
            <person name="Eichinger L."/>
            <person name="Rivero F."/>
            <person name="Putnam N.H."/>
            <person name="West C.M."/>
            <person name="Loomis W.F."/>
            <person name="Chisholm R.L."/>
            <person name="Shaulsky G."/>
            <person name="Strassmann J.E."/>
            <person name="Queller D.C."/>
            <person name="Kuspa A."/>
            <person name="Grigoriev I.V."/>
        </authorList>
    </citation>
    <scope>NUCLEOTIDE SEQUENCE [LARGE SCALE GENOMIC DNA]</scope>
    <source>
        <strain evidence="2">QSDP1</strain>
    </source>
</reference>
<evidence type="ECO:0000313" key="2">
    <source>
        <dbReference type="Proteomes" id="UP000001064"/>
    </source>
</evidence>
<evidence type="ECO:0000313" key="1">
    <source>
        <dbReference type="EMBL" id="EGC36558.1"/>
    </source>
</evidence>
<dbReference type="EMBL" id="GL871023">
    <property type="protein sequence ID" value="EGC36558.1"/>
    <property type="molecule type" value="Genomic_DNA"/>
</dbReference>
<dbReference type="KEGG" id="dpp:DICPUDRAFT_150947"/>
<dbReference type="AlphaFoldDB" id="F0ZHM8"/>
<dbReference type="eggNOG" id="ENOG502RIK1">
    <property type="taxonomic scope" value="Eukaryota"/>
</dbReference>
<dbReference type="FunCoup" id="F0ZHM8">
    <property type="interactions" value="937"/>
</dbReference>
<dbReference type="Proteomes" id="UP000001064">
    <property type="component" value="Unassembled WGS sequence"/>
</dbReference>
<organism evidence="1 2">
    <name type="scientific">Dictyostelium purpureum</name>
    <name type="common">Slime mold</name>
    <dbReference type="NCBI Taxonomy" id="5786"/>
    <lineage>
        <taxon>Eukaryota</taxon>
        <taxon>Amoebozoa</taxon>
        <taxon>Evosea</taxon>
        <taxon>Eumycetozoa</taxon>
        <taxon>Dictyostelia</taxon>
        <taxon>Dictyosteliales</taxon>
        <taxon>Dictyosteliaceae</taxon>
        <taxon>Dictyostelium</taxon>
    </lineage>
</organism>